<feature type="transmembrane region" description="Helical" evidence="1">
    <location>
        <begin position="16"/>
        <end position="33"/>
    </location>
</feature>
<organism evidence="2 3">
    <name type="scientific">Paraburkholderia tropica</name>
    <dbReference type="NCBI Taxonomy" id="92647"/>
    <lineage>
        <taxon>Bacteria</taxon>
        <taxon>Pseudomonadati</taxon>
        <taxon>Pseudomonadota</taxon>
        <taxon>Betaproteobacteria</taxon>
        <taxon>Burkholderiales</taxon>
        <taxon>Burkholderiaceae</taxon>
        <taxon>Paraburkholderia</taxon>
    </lineage>
</organism>
<feature type="transmembrane region" description="Helical" evidence="1">
    <location>
        <begin position="90"/>
        <end position="112"/>
    </location>
</feature>
<comment type="caution">
    <text evidence="2">The sequence shown here is derived from an EMBL/GenBank/DDBJ whole genome shotgun (WGS) entry which is preliminary data.</text>
</comment>
<feature type="transmembrane region" description="Helical" evidence="1">
    <location>
        <begin position="133"/>
        <end position="152"/>
    </location>
</feature>
<reference evidence="2 3" key="1">
    <citation type="submission" date="2016-10" db="EMBL/GenBank/DDBJ databases">
        <authorList>
            <person name="Varghese N."/>
            <person name="Submissions S."/>
        </authorList>
    </citation>
    <scope>NUCLEOTIDE SEQUENCE [LARGE SCALE GENOMIC DNA]</scope>
    <source>
        <strain evidence="2 3">LMG 22274</strain>
    </source>
</reference>
<gene>
    <name evidence="2" type="ORF">SAMN05216550_1118</name>
</gene>
<name>A0AAQ1JV98_9BURK</name>
<proteinExistence type="predicted"/>
<feature type="transmembrane region" description="Helical" evidence="1">
    <location>
        <begin position="338"/>
        <end position="359"/>
    </location>
</feature>
<dbReference type="Proteomes" id="UP000183529">
    <property type="component" value="Unassembled WGS sequence"/>
</dbReference>
<dbReference type="GeneID" id="61301448"/>
<sequence length="661" mass="71946">MSDTKIHNQVIMKRKALVGLVSVLTIFCVAMFLRNAPHIWDIQMWDETFYMASGIFNWNHGFLNYEGSPLYSYIYRIASAIDPDPMTLHIWMGVAVVAAGIIATSLAVFVISRNVALSAITTAILISSGYSQALPKLVYAAIALMSIGFAISTRLPRFHSKMACVALTAFIVTFIRPEFVIAFYAATAIAIVALAFSYRQFVTARPWPWVTVGILVIVAVLVKLWTFPVLRGGARALQAFGQHFSLYLRDTGKINIDPFFNYEKLLAQYLPGATSEMNALRLYPARVLGYFVYNIESGVKAGLGALAGIATNHPVIAIAVVALAAWCLTKRTRRPLDLASVVAWIVIAVPTAMSIVLIFARDHYLVVAATLMMLLIALVFRWLGARDTAIGAAILLVLTAAVVKPLPAGEQPHLDTATALRMQKPFGALLEMDGGWCYYAAKNCHSLYALDAQAQNMIQYLDQAHINGVMVSAPLLEWSKETGHTEFTEFLQNGAPGWTKIPLSRYYTLLRRTSLDMTDWGNVQTSSIMNYVHVDHLGRQTGTVSKMTDEVLFVHPGVGDPTALSIDLGRLADDATCSGVNVVATLDKGVLPDAIQRGGGVIGITTINSQGQTQKGVVSRGHDVDFSVAVGSPPVKVLVDDHGNPDSDWLNLNIEPTGCGK</sequence>
<keyword evidence="1" id="KW-1133">Transmembrane helix</keyword>
<evidence type="ECO:0000313" key="3">
    <source>
        <dbReference type="Proteomes" id="UP000183529"/>
    </source>
</evidence>
<evidence type="ECO:0000256" key="1">
    <source>
        <dbReference type="SAM" id="Phobius"/>
    </source>
</evidence>
<feature type="transmembrane region" description="Helical" evidence="1">
    <location>
        <begin position="364"/>
        <end position="383"/>
    </location>
</feature>
<protein>
    <submittedName>
        <fullName evidence="2">Uncharacterized protein</fullName>
    </submittedName>
</protein>
<accession>A0AAQ1JV98</accession>
<feature type="transmembrane region" description="Helical" evidence="1">
    <location>
        <begin position="389"/>
        <end position="406"/>
    </location>
</feature>
<feature type="transmembrane region" description="Helical" evidence="1">
    <location>
        <begin position="303"/>
        <end position="326"/>
    </location>
</feature>
<dbReference type="AlphaFoldDB" id="A0AAQ1JV98"/>
<dbReference type="RefSeq" id="WP_074984612.1">
    <property type="nucleotide sequence ID" value="NZ_CADFGN010000011.1"/>
</dbReference>
<feature type="transmembrane region" description="Helical" evidence="1">
    <location>
        <begin position="207"/>
        <end position="225"/>
    </location>
</feature>
<keyword evidence="1" id="KW-0472">Membrane</keyword>
<keyword evidence="1" id="KW-0812">Transmembrane</keyword>
<feature type="transmembrane region" description="Helical" evidence="1">
    <location>
        <begin position="182"/>
        <end position="201"/>
    </location>
</feature>
<evidence type="ECO:0000313" key="2">
    <source>
        <dbReference type="EMBL" id="SEJ93378.1"/>
    </source>
</evidence>
<dbReference type="EMBL" id="FNZM01000011">
    <property type="protein sequence ID" value="SEJ93378.1"/>
    <property type="molecule type" value="Genomic_DNA"/>
</dbReference>